<dbReference type="RefSeq" id="WP_167166923.1">
    <property type="nucleotide sequence ID" value="NZ_BAAAOO010000014.1"/>
</dbReference>
<proteinExistence type="predicted"/>
<accession>A0ABX0SG66</accession>
<evidence type="ECO:0008006" key="3">
    <source>
        <dbReference type="Google" id="ProtNLM"/>
    </source>
</evidence>
<sequence>MSNPGLSLNGLSLIGVDAQGVVWHEPEINWWDAPAPSYSSGKRPRANGVWAGDAWLAGRTVTVKGSLTAPSHDAAVAALDQLHAASRLTLTPLVMTDAGRVQTVQVRRSDETLVDWSSQLSPSYSSQFLAPDPRKLGTALTATTGLPSVTGGLTVGASETLGTLPLIIDAQVVSGFVRLANPGTMSGPVVVRIDGPIEGPIVTHLNSGRQLVFASSLTLGAGEYVVVDMDAHTVLAQGQETASRARWVTGRGWSAFEPGINTWALSQAGDAAGGLLTVTTQPAWL</sequence>
<keyword evidence="2" id="KW-1185">Reference proteome</keyword>
<dbReference type="Proteomes" id="UP000749311">
    <property type="component" value="Unassembled WGS sequence"/>
</dbReference>
<reference evidence="1 2" key="1">
    <citation type="submission" date="2020-02" db="EMBL/GenBank/DDBJ databases">
        <title>Sequencing the genomes of 1000 actinobacteria strains.</title>
        <authorList>
            <person name="Klenk H.-P."/>
        </authorList>
    </citation>
    <scope>NUCLEOTIDE SEQUENCE [LARGE SCALE GENOMIC DNA]</scope>
    <source>
        <strain evidence="1 2">DSM 19609</strain>
    </source>
</reference>
<name>A0ABX0SG66_9ACTN</name>
<protein>
    <recommendedName>
        <fullName evidence="3">Phage tail protein</fullName>
    </recommendedName>
</protein>
<evidence type="ECO:0000313" key="2">
    <source>
        <dbReference type="Proteomes" id="UP000749311"/>
    </source>
</evidence>
<evidence type="ECO:0000313" key="1">
    <source>
        <dbReference type="EMBL" id="NIH57324.1"/>
    </source>
</evidence>
<dbReference type="EMBL" id="JAAMOZ010000001">
    <property type="protein sequence ID" value="NIH57324.1"/>
    <property type="molecule type" value="Genomic_DNA"/>
</dbReference>
<comment type="caution">
    <text evidence="1">The sequence shown here is derived from an EMBL/GenBank/DDBJ whole genome shotgun (WGS) entry which is preliminary data.</text>
</comment>
<gene>
    <name evidence="1" type="ORF">FB473_001969</name>
</gene>
<organism evidence="1 2">
    <name type="scientific">Brooklawnia cerclae</name>
    <dbReference type="NCBI Taxonomy" id="349934"/>
    <lineage>
        <taxon>Bacteria</taxon>
        <taxon>Bacillati</taxon>
        <taxon>Actinomycetota</taxon>
        <taxon>Actinomycetes</taxon>
        <taxon>Propionibacteriales</taxon>
        <taxon>Propionibacteriaceae</taxon>
        <taxon>Brooklawnia</taxon>
    </lineage>
</organism>